<evidence type="ECO:0000313" key="2">
    <source>
        <dbReference type="EMBL" id="CBN79125.1"/>
    </source>
</evidence>
<keyword evidence="3" id="KW-1185">Reference proteome</keyword>
<name>D8LHH4_ECTSI</name>
<protein>
    <submittedName>
        <fullName evidence="2">Uncharacterized protein</fullName>
    </submittedName>
</protein>
<feature type="compositionally biased region" description="Gly residues" evidence="1">
    <location>
        <begin position="127"/>
        <end position="136"/>
    </location>
</feature>
<organism evidence="2 3">
    <name type="scientific">Ectocarpus siliculosus</name>
    <name type="common">Brown alga</name>
    <name type="synonym">Conferva siliculosa</name>
    <dbReference type="NCBI Taxonomy" id="2880"/>
    <lineage>
        <taxon>Eukaryota</taxon>
        <taxon>Sar</taxon>
        <taxon>Stramenopiles</taxon>
        <taxon>Ochrophyta</taxon>
        <taxon>PX clade</taxon>
        <taxon>Phaeophyceae</taxon>
        <taxon>Ectocarpales</taxon>
        <taxon>Ectocarpaceae</taxon>
        <taxon>Ectocarpus</taxon>
    </lineage>
</organism>
<dbReference type="EMBL" id="FN648367">
    <property type="protein sequence ID" value="CBN79125.1"/>
    <property type="molecule type" value="Genomic_DNA"/>
</dbReference>
<dbReference type="OrthoDB" id="44328at2759"/>
<reference evidence="2 3" key="1">
    <citation type="journal article" date="2010" name="Nature">
        <title>The Ectocarpus genome and the independent evolution of multicellularity in brown algae.</title>
        <authorList>
            <person name="Cock J.M."/>
            <person name="Sterck L."/>
            <person name="Rouze P."/>
            <person name="Scornet D."/>
            <person name="Allen A.E."/>
            <person name="Amoutzias G."/>
            <person name="Anthouard V."/>
            <person name="Artiguenave F."/>
            <person name="Aury J.M."/>
            <person name="Badger J.H."/>
            <person name="Beszteri B."/>
            <person name="Billiau K."/>
            <person name="Bonnet E."/>
            <person name="Bothwell J.H."/>
            <person name="Bowler C."/>
            <person name="Boyen C."/>
            <person name="Brownlee C."/>
            <person name="Carrano C.J."/>
            <person name="Charrier B."/>
            <person name="Cho G.Y."/>
            <person name="Coelho S.M."/>
            <person name="Collen J."/>
            <person name="Corre E."/>
            <person name="Da Silva C."/>
            <person name="Delage L."/>
            <person name="Delaroque N."/>
            <person name="Dittami S.M."/>
            <person name="Doulbeau S."/>
            <person name="Elias M."/>
            <person name="Farnham G."/>
            <person name="Gachon C.M."/>
            <person name="Gschloessl B."/>
            <person name="Heesch S."/>
            <person name="Jabbari K."/>
            <person name="Jubin C."/>
            <person name="Kawai H."/>
            <person name="Kimura K."/>
            <person name="Kloareg B."/>
            <person name="Kupper F.C."/>
            <person name="Lang D."/>
            <person name="Le Bail A."/>
            <person name="Leblanc C."/>
            <person name="Lerouge P."/>
            <person name="Lohr M."/>
            <person name="Lopez P.J."/>
            <person name="Martens C."/>
            <person name="Maumus F."/>
            <person name="Michel G."/>
            <person name="Miranda-Saavedra D."/>
            <person name="Morales J."/>
            <person name="Moreau H."/>
            <person name="Motomura T."/>
            <person name="Nagasato C."/>
            <person name="Napoli C.A."/>
            <person name="Nelson D.R."/>
            <person name="Nyvall-Collen P."/>
            <person name="Peters A.F."/>
            <person name="Pommier C."/>
            <person name="Potin P."/>
            <person name="Poulain J."/>
            <person name="Quesneville H."/>
            <person name="Read B."/>
            <person name="Rensing S.A."/>
            <person name="Ritter A."/>
            <person name="Rousvoal S."/>
            <person name="Samanta M."/>
            <person name="Samson G."/>
            <person name="Schroeder D.C."/>
            <person name="Segurens B."/>
            <person name="Strittmatter M."/>
            <person name="Tonon T."/>
            <person name="Tregear J.W."/>
            <person name="Valentin K."/>
            <person name="von Dassow P."/>
            <person name="Yamagishi T."/>
            <person name="Van de Peer Y."/>
            <person name="Wincker P."/>
        </authorList>
    </citation>
    <scope>NUCLEOTIDE SEQUENCE [LARGE SCALE GENOMIC DNA]</scope>
    <source>
        <strain evidence="3">Ec32 / CCAP1310/4</strain>
    </source>
</reference>
<dbReference type="Proteomes" id="UP000002630">
    <property type="component" value="Linkage Group LG23"/>
</dbReference>
<sequence>MALLRAGGGLFDELVFAGVGEPLLRWPVVRDVVMSLRSRHANLLRPRSAENSKVDGSSADATPTGGAAATRPSQDDAMPIRLVTNGLWPVVAVDEQVVGPPSPEADTSRDIGEAKSNVDRQGRRRMGGSGGVGGGDFKVRAASGTSGGIADRSGSAERGAVASPSAASVARQIAEVFDSVSVALNTADPEQYQELMNPSPDGLLEEEGGGPGAHSYVCDLVKECASRGVATECTVVDRHGVDLRRARELAEAMGASCRVRPYVPR</sequence>
<gene>
    <name evidence="2" type="ORF">Esi_0192_0030</name>
</gene>
<feature type="compositionally biased region" description="Basic and acidic residues" evidence="1">
    <location>
        <begin position="106"/>
        <end position="121"/>
    </location>
</feature>
<evidence type="ECO:0000256" key="1">
    <source>
        <dbReference type="SAM" id="MobiDB-lite"/>
    </source>
</evidence>
<feature type="region of interest" description="Disordered" evidence="1">
    <location>
        <begin position="97"/>
        <end position="157"/>
    </location>
</feature>
<accession>D8LHH4</accession>
<proteinExistence type="predicted"/>
<feature type="region of interest" description="Disordered" evidence="1">
    <location>
        <begin position="46"/>
        <end position="75"/>
    </location>
</feature>
<feature type="compositionally biased region" description="Low complexity" evidence="1">
    <location>
        <begin position="56"/>
        <end position="72"/>
    </location>
</feature>
<dbReference type="EMBL" id="FN649748">
    <property type="protein sequence ID" value="CBN79125.1"/>
    <property type="molecule type" value="Genomic_DNA"/>
</dbReference>
<evidence type="ECO:0000313" key="3">
    <source>
        <dbReference type="Proteomes" id="UP000002630"/>
    </source>
</evidence>
<dbReference type="AlphaFoldDB" id="D8LHH4"/>
<dbReference type="InParanoid" id="D8LHH4"/>